<keyword evidence="2" id="KW-1185">Reference proteome</keyword>
<dbReference type="Proteomes" id="UP001221757">
    <property type="component" value="Unassembled WGS sequence"/>
</dbReference>
<comment type="caution">
    <text evidence="1">The sequence shown here is derived from an EMBL/GenBank/DDBJ whole genome shotgun (WGS) entry which is preliminary data.</text>
</comment>
<organism evidence="1 2">
    <name type="scientific">Mycena rosella</name>
    <name type="common">Pink bonnet</name>
    <name type="synonym">Agaricus rosellus</name>
    <dbReference type="NCBI Taxonomy" id="1033263"/>
    <lineage>
        <taxon>Eukaryota</taxon>
        <taxon>Fungi</taxon>
        <taxon>Dikarya</taxon>
        <taxon>Basidiomycota</taxon>
        <taxon>Agaricomycotina</taxon>
        <taxon>Agaricomycetes</taxon>
        <taxon>Agaricomycetidae</taxon>
        <taxon>Agaricales</taxon>
        <taxon>Marasmiineae</taxon>
        <taxon>Mycenaceae</taxon>
        <taxon>Mycena</taxon>
    </lineage>
</organism>
<evidence type="ECO:0000313" key="1">
    <source>
        <dbReference type="EMBL" id="KAJ7677304.1"/>
    </source>
</evidence>
<dbReference type="GO" id="GO:0005840">
    <property type="term" value="C:ribosome"/>
    <property type="evidence" value="ECO:0007669"/>
    <property type="project" value="InterPro"/>
</dbReference>
<gene>
    <name evidence="1" type="ORF">B0H17DRAFT_1139668</name>
</gene>
<dbReference type="EMBL" id="JARKIE010000139">
    <property type="protein sequence ID" value="KAJ7677304.1"/>
    <property type="molecule type" value="Genomic_DNA"/>
</dbReference>
<dbReference type="InterPro" id="IPR005825">
    <property type="entry name" value="Ribosomal_uL24_CS"/>
</dbReference>
<dbReference type="GO" id="GO:0006412">
    <property type="term" value="P:translation"/>
    <property type="evidence" value="ECO:0007669"/>
    <property type="project" value="InterPro"/>
</dbReference>
<name>A0AAD7G889_MYCRO</name>
<proteinExistence type="predicted"/>
<accession>A0AAD7G889</accession>
<reference evidence="1" key="1">
    <citation type="submission" date="2023-03" db="EMBL/GenBank/DDBJ databases">
        <title>Massive genome expansion in bonnet fungi (Mycena s.s.) driven by repeated elements and novel gene families across ecological guilds.</title>
        <authorList>
            <consortium name="Lawrence Berkeley National Laboratory"/>
            <person name="Harder C.B."/>
            <person name="Miyauchi S."/>
            <person name="Viragh M."/>
            <person name="Kuo A."/>
            <person name="Thoen E."/>
            <person name="Andreopoulos B."/>
            <person name="Lu D."/>
            <person name="Skrede I."/>
            <person name="Drula E."/>
            <person name="Henrissat B."/>
            <person name="Morin E."/>
            <person name="Kohler A."/>
            <person name="Barry K."/>
            <person name="LaButti K."/>
            <person name="Morin E."/>
            <person name="Salamov A."/>
            <person name="Lipzen A."/>
            <person name="Mereny Z."/>
            <person name="Hegedus B."/>
            <person name="Baldrian P."/>
            <person name="Stursova M."/>
            <person name="Weitz H."/>
            <person name="Taylor A."/>
            <person name="Grigoriev I.V."/>
            <person name="Nagy L.G."/>
            <person name="Martin F."/>
            <person name="Kauserud H."/>
        </authorList>
    </citation>
    <scope>NUCLEOTIDE SEQUENCE</scope>
    <source>
        <strain evidence="1">CBHHK067</strain>
    </source>
</reference>
<dbReference type="AlphaFoldDB" id="A0AAD7G889"/>
<dbReference type="PROSITE" id="PS01108">
    <property type="entry name" value="RIBOSOMAL_L24"/>
    <property type="match status" value="1"/>
</dbReference>
<sequence length="614" mass="68784">MKSTRNRPKKDTDIRIRKLVHVDEELIRKSDVGRSDQTKAWCTNITRGLHTGVEGYVVHILDVWVNRRKPPGGHARKMMIRICTVFPGTELGCNAMPSGWFQLGPLQRHVLSPSPRLHLLDRVHIIGERHTLFNYFGYVVEVVDDKGAAGVIAVHDPECGNMVVLPMRQLECHFWCGDTIVIARGKHRGRRGTIIEQHLSVFEIFDGDGKLLDHQLVEQHKAILERSTFRVGSVDVNFNMSGHAATNPNPTPFSIIPHPTVPIPSVQLTGATLHQANKRAREDDALAARAESDALEAVFRTVNTAMPPETLAQLQARLATLKGGLKKYSKDRENREHVGRRFEGIEVRVAGPSAWKNHQGIVLGDFNLKERVDRLASQNLKRRWNTRVDTQGIMVTMKEQSGHMFTEEIGKLVHDAPPLSTNKTVDWGLTEYERFRLEGKADGRWLCIPGLVSKRIDVIVQGIGRIVPTRHWKPSPLLMGLDNKIGYLLLDQPILPDTLESRKITVYAVGKNHMKHDVPRQYIKPLRDDGAGTKITMQRQRVVVLGRDMGGGTSAVGKYAETCPDISHPHEEDVVAVMVEGGTSPQFFHILRLSRAINIAVQTLTGKFPATIFA</sequence>
<dbReference type="GO" id="GO:0003735">
    <property type="term" value="F:structural constituent of ribosome"/>
    <property type="evidence" value="ECO:0007669"/>
    <property type="project" value="InterPro"/>
</dbReference>
<protein>
    <submittedName>
        <fullName evidence="1">Uncharacterized protein</fullName>
    </submittedName>
</protein>
<evidence type="ECO:0000313" key="2">
    <source>
        <dbReference type="Proteomes" id="UP001221757"/>
    </source>
</evidence>